<dbReference type="OrthoDB" id="545219at2759"/>
<dbReference type="InterPro" id="IPR023198">
    <property type="entry name" value="PGP-like_dom2"/>
</dbReference>
<dbReference type="GO" id="GO:0016787">
    <property type="term" value="F:hydrolase activity"/>
    <property type="evidence" value="ECO:0007669"/>
    <property type="project" value="InterPro"/>
</dbReference>
<dbReference type="PANTHER" id="PTHR42896">
    <property type="entry name" value="XYLULOSE-1,5-BISPHOSPHATE (XUBP) PHOSPHATASE"/>
    <property type="match status" value="1"/>
</dbReference>
<accession>A0A8J4RE39</accession>
<gene>
    <name evidence="1" type="ORF">CMV_013097</name>
</gene>
<dbReference type="Gene3D" id="3.40.50.1000">
    <property type="entry name" value="HAD superfamily/HAD-like"/>
    <property type="match status" value="2"/>
</dbReference>
<comment type="caution">
    <text evidence="1">The sequence shown here is derived from an EMBL/GenBank/DDBJ whole genome shotgun (WGS) entry which is preliminary data.</text>
</comment>
<organism evidence="1 2">
    <name type="scientific">Castanea mollissima</name>
    <name type="common">Chinese chestnut</name>
    <dbReference type="NCBI Taxonomy" id="60419"/>
    <lineage>
        <taxon>Eukaryota</taxon>
        <taxon>Viridiplantae</taxon>
        <taxon>Streptophyta</taxon>
        <taxon>Embryophyta</taxon>
        <taxon>Tracheophyta</taxon>
        <taxon>Spermatophyta</taxon>
        <taxon>Magnoliopsida</taxon>
        <taxon>eudicotyledons</taxon>
        <taxon>Gunneridae</taxon>
        <taxon>Pentapetalae</taxon>
        <taxon>rosids</taxon>
        <taxon>fabids</taxon>
        <taxon>Fagales</taxon>
        <taxon>Fagaceae</taxon>
        <taxon>Castanea</taxon>
    </lineage>
</organism>
<dbReference type="AlphaFoldDB" id="A0A8J4RE39"/>
<dbReference type="InterPro" id="IPR044999">
    <property type="entry name" value="CbbY-like"/>
</dbReference>
<dbReference type="InterPro" id="IPR036412">
    <property type="entry name" value="HAD-like_sf"/>
</dbReference>
<evidence type="ECO:0000313" key="2">
    <source>
        <dbReference type="Proteomes" id="UP000737018"/>
    </source>
</evidence>
<name>A0A8J4RE39_9ROSI</name>
<dbReference type="SUPFAM" id="SSF56784">
    <property type="entry name" value="HAD-like"/>
    <property type="match status" value="1"/>
</dbReference>
<dbReference type="Gene3D" id="1.10.150.240">
    <property type="entry name" value="Putative phosphatase, domain 2"/>
    <property type="match status" value="1"/>
</dbReference>
<dbReference type="EMBL" id="JRKL02001726">
    <property type="protein sequence ID" value="KAF3962387.1"/>
    <property type="molecule type" value="Genomic_DNA"/>
</dbReference>
<keyword evidence="2" id="KW-1185">Reference proteome</keyword>
<dbReference type="PANTHER" id="PTHR42896:SF3">
    <property type="entry name" value="PROTEIN, PUTATIVE, EXPRESSED-RELATED"/>
    <property type="match status" value="1"/>
</dbReference>
<evidence type="ECO:0000313" key="1">
    <source>
        <dbReference type="EMBL" id="KAF3962387.1"/>
    </source>
</evidence>
<proteinExistence type="predicted"/>
<reference evidence="1" key="1">
    <citation type="submission" date="2020-03" db="EMBL/GenBank/DDBJ databases">
        <title>Castanea mollissima Vanexum genome sequencing.</title>
        <authorList>
            <person name="Staton M."/>
        </authorList>
    </citation>
    <scope>NUCLEOTIDE SEQUENCE</scope>
    <source>
        <tissue evidence="1">Leaf</tissue>
    </source>
</reference>
<evidence type="ECO:0008006" key="3">
    <source>
        <dbReference type="Google" id="ProtNLM"/>
    </source>
</evidence>
<protein>
    <recommendedName>
        <fullName evidence="3">CBBY-like protein</fullName>
    </recommendedName>
</protein>
<sequence>METASCSILNSLCFSNKNKNIINSRRYCCLYAPRRNPYLVLPFSSTFPIRRRKDFFSSPGKCLHFNHSIAFCSLSSSDSPNPSQELAVLLEVEGVLMDAYRVGNRQAFNVAFQKLGLDCANWSEPVYLDLVRKCSSDEERMLNLYFNRIGWPTSLPTNERGPFIKSVLREKKNALDEFVMSKSSPLRPGVERFIDDAYHEGIPLVIVTAYSKSGDKIARSIIEKLGHERISKVKIVGNEEVKRSFYGQLVTNKGLSSGSDEQIAKEAIKAVSAKKQKIAEDVASVLKLSVEIDTGSSESLGKTVAALRAGAEYAGVPFQNCVLIAGNQTGVAGAEQIGMPCIVLRSSLTSRAEFHSAKAIMDGFGGADLTISKLHRCFKAEKLDRVTEPLLMSKM</sequence>
<dbReference type="InterPro" id="IPR023214">
    <property type="entry name" value="HAD_sf"/>
</dbReference>
<dbReference type="Proteomes" id="UP000737018">
    <property type="component" value="Unassembled WGS sequence"/>
</dbReference>